<dbReference type="PANTHER" id="PTHR12526">
    <property type="entry name" value="GLYCOSYLTRANSFERASE"/>
    <property type="match status" value="1"/>
</dbReference>
<name>A0A4P6EZ95_9MICO</name>
<dbReference type="OrthoDB" id="5172124at2"/>
<keyword evidence="2 4" id="KW-0808">Transferase</keyword>
<dbReference type="AlphaFoldDB" id="A0A4P6EZ95"/>
<dbReference type="SUPFAM" id="SSF53756">
    <property type="entry name" value="UDP-Glycosyltransferase/glycogen phosphorylase"/>
    <property type="match status" value="1"/>
</dbReference>
<protein>
    <submittedName>
        <fullName evidence="4">Glycosyltransferase</fullName>
    </submittedName>
</protein>
<dbReference type="PANTHER" id="PTHR12526:SF510">
    <property type="entry name" value="D-INOSITOL 3-PHOSPHATE GLYCOSYLTRANSFERASE"/>
    <property type="match status" value="1"/>
</dbReference>
<dbReference type="Gene3D" id="3.40.50.2000">
    <property type="entry name" value="Glycogen Phosphorylase B"/>
    <property type="match status" value="1"/>
</dbReference>
<sequence>MRVAMVTPMAPESAIADVMTQAVAHLATEWEIDIWCPGSRTLRPSPVRVVPFAQPDLETATALGAYDLVIYALGDSSFHAAILPLARRVPGLAVVHDASLTNLVLFTARQDEWLEDLVAHVRREHGADKAAYLRDPGDSGGTETWLRLCAEVTLADVAVEHSLGAVVHSRWHAQQIDGRLLGDVSVARLPVPHAHGGNDEEIREVIQDRLDALDDDAVLLVTVGHVNANRGLGVLLAAIAEDPALKNVHLWAVGTHGAQVGTVVRLADELGLGARFEVPGRVSDGELRAILHRADIAAALREPVLEGQSASVLTQMQAGLPVIVYNHAHYAELPDDAVVKASPVDRIASVREAIRSLAHDCDLRTAKGTAAREYVLGGSTGAAYADGIRRAADLALARRPYVHLAEDLTSQLRRNGLSRKSVVIDNVTSISLELFDLD</sequence>
<dbReference type="EMBL" id="CP035495">
    <property type="protein sequence ID" value="QAY63388.1"/>
    <property type="molecule type" value="Genomic_DNA"/>
</dbReference>
<gene>
    <name evidence="4" type="ORF">ET495_09150</name>
</gene>
<dbReference type="Pfam" id="PF00534">
    <property type="entry name" value="Glycos_transf_1"/>
    <property type="match status" value="1"/>
</dbReference>
<evidence type="ECO:0000259" key="3">
    <source>
        <dbReference type="Pfam" id="PF00534"/>
    </source>
</evidence>
<dbReference type="InterPro" id="IPR001296">
    <property type="entry name" value="Glyco_trans_1"/>
</dbReference>
<dbReference type="Proteomes" id="UP000291758">
    <property type="component" value="Chromosome"/>
</dbReference>
<evidence type="ECO:0000313" key="4">
    <source>
        <dbReference type="EMBL" id="QAY63388.1"/>
    </source>
</evidence>
<keyword evidence="5" id="KW-1185">Reference proteome</keyword>
<feature type="domain" description="Glycosyl transferase family 1" evidence="3">
    <location>
        <begin position="213"/>
        <end position="373"/>
    </location>
</feature>
<accession>A0A4P6EZ95</accession>
<dbReference type="KEGG" id="xyl:ET495_09150"/>
<proteinExistence type="predicted"/>
<reference evidence="4 5" key="1">
    <citation type="submission" date="2019-01" db="EMBL/GenBank/DDBJ databases">
        <title>Genome sequencing of strain 2JSPR-7.</title>
        <authorList>
            <person name="Heo J."/>
            <person name="Kim S.-J."/>
            <person name="Kim J.-S."/>
            <person name="Hong S.-B."/>
            <person name="Kwon S.-W."/>
        </authorList>
    </citation>
    <scope>NUCLEOTIDE SEQUENCE [LARGE SCALE GENOMIC DNA]</scope>
    <source>
        <strain evidence="4 5">2JSPR-7</strain>
    </source>
</reference>
<evidence type="ECO:0000256" key="1">
    <source>
        <dbReference type="ARBA" id="ARBA00022676"/>
    </source>
</evidence>
<organism evidence="4 5">
    <name type="scientific">Xylanimonas allomyrinae</name>
    <dbReference type="NCBI Taxonomy" id="2509459"/>
    <lineage>
        <taxon>Bacteria</taxon>
        <taxon>Bacillati</taxon>
        <taxon>Actinomycetota</taxon>
        <taxon>Actinomycetes</taxon>
        <taxon>Micrococcales</taxon>
        <taxon>Promicromonosporaceae</taxon>
        <taxon>Xylanimonas</taxon>
    </lineage>
</organism>
<evidence type="ECO:0000256" key="2">
    <source>
        <dbReference type="ARBA" id="ARBA00022679"/>
    </source>
</evidence>
<keyword evidence="1" id="KW-0328">Glycosyltransferase</keyword>
<dbReference type="GO" id="GO:0016757">
    <property type="term" value="F:glycosyltransferase activity"/>
    <property type="evidence" value="ECO:0007669"/>
    <property type="project" value="UniProtKB-KW"/>
</dbReference>
<evidence type="ECO:0000313" key="5">
    <source>
        <dbReference type="Proteomes" id="UP000291758"/>
    </source>
</evidence>